<name>A0A6A1Y0D3_BACOV</name>
<keyword evidence="1" id="KW-0812">Transmembrane</keyword>
<dbReference type="RefSeq" id="WP_272196907.1">
    <property type="nucleotide sequence ID" value="NZ_CP113514.1"/>
</dbReference>
<proteinExistence type="predicted"/>
<feature type="transmembrane region" description="Helical" evidence="1">
    <location>
        <begin position="42"/>
        <end position="66"/>
    </location>
</feature>
<dbReference type="Proteomes" id="UP000375690">
    <property type="component" value="Unassembled WGS sequence"/>
</dbReference>
<protein>
    <submittedName>
        <fullName evidence="2">Uncharacterized protein</fullName>
    </submittedName>
</protein>
<feature type="transmembrane region" description="Helical" evidence="1">
    <location>
        <begin position="7"/>
        <end position="30"/>
    </location>
</feature>
<reference evidence="2 3" key="1">
    <citation type="journal article" date="2019" name="Nat. Med.">
        <title>A library of human gut bacterial isolates paired with longitudinal multiomics data enables mechanistic microbiome research.</title>
        <authorList>
            <person name="Poyet M."/>
            <person name="Groussin M."/>
            <person name="Gibbons S.M."/>
            <person name="Avila-Pacheco J."/>
            <person name="Jiang X."/>
            <person name="Kearney S.M."/>
            <person name="Perrotta A.R."/>
            <person name="Berdy B."/>
            <person name="Zhao S."/>
            <person name="Lieberman T.D."/>
            <person name="Swanson P.K."/>
            <person name="Smith M."/>
            <person name="Roesemann S."/>
            <person name="Alexander J.E."/>
            <person name="Rich S.A."/>
            <person name="Livny J."/>
            <person name="Vlamakis H."/>
            <person name="Clish C."/>
            <person name="Bullock K."/>
            <person name="Deik A."/>
            <person name="Scott J."/>
            <person name="Pierce K.A."/>
            <person name="Xavier R.J."/>
            <person name="Alm E.J."/>
        </authorList>
    </citation>
    <scope>NUCLEOTIDE SEQUENCE [LARGE SCALE GENOMIC DNA]</scope>
    <source>
        <strain evidence="2 3">BIOML-A2</strain>
    </source>
</reference>
<keyword evidence="1" id="KW-1133">Transmembrane helix</keyword>
<sequence length="252" mass="29346">MKKLHIILTALNIVSIILLFQIIFGLIPSFECDYPVDKIDKINSLIVDLSIGVITSTFFYYILVYIPEKRKEKVIRSIISNDLLYIANNMQMVLAYVAKTYSLEVKDKYYQKIPLTEFSKIKKGVHIKFETTCSFNVEITPSILAENSHYISTDVKSLNYTAKNILERIKNINDIPNIIFEDEVLISALDKISRCSFYTNTYFMDKESKDLFGNDYERLSLIFNFHSIRELHSLYVTLTKYITPYVFSISKN</sequence>
<organism evidence="2 3">
    <name type="scientific">Bacteroides ovatus</name>
    <dbReference type="NCBI Taxonomy" id="28116"/>
    <lineage>
        <taxon>Bacteria</taxon>
        <taxon>Pseudomonadati</taxon>
        <taxon>Bacteroidota</taxon>
        <taxon>Bacteroidia</taxon>
        <taxon>Bacteroidales</taxon>
        <taxon>Bacteroidaceae</taxon>
        <taxon>Bacteroides</taxon>
    </lineage>
</organism>
<evidence type="ECO:0000313" key="3">
    <source>
        <dbReference type="Proteomes" id="UP000375690"/>
    </source>
</evidence>
<keyword evidence="1" id="KW-0472">Membrane</keyword>
<dbReference type="EMBL" id="VWFC01000001">
    <property type="protein sequence ID" value="KAB1331212.1"/>
    <property type="molecule type" value="Genomic_DNA"/>
</dbReference>
<gene>
    <name evidence="2" type="ORF">F3B53_00125</name>
</gene>
<evidence type="ECO:0000313" key="2">
    <source>
        <dbReference type="EMBL" id="KAB1331212.1"/>
    </source>
</evidence>
<evidence type="ECO:0000256" key="1">
    <source>
        <dbReference type="SAM" id="Phobius"/>
    </source>
</evidence>
<comment type="caution">
    <text evidence="2">The sequence shown here is derived from an EMBL/GenBank/DDBJ whole genome shotgun (WGS) entry which is preliminary data.</text>
</comment>
<accession>A0A6A1Y0D3</accession>
<dbReference type="AlphaFoldDB" id="A0A6A1Y0D3"/>